<gene>
    <name evidence="11" type="ORF">L798_12139</name>
</gene>
<evidence type="ECO:0000256" key="9">
    <source>
        <dbReference type="SAM" id="MobiDB-lite"/>
    </source>
</evidence>
<dbReference type="InterPro" id="IPR035965">
    <property type="entry name" value="PAS-like_dom_sf"/>
</dbReference>
<dbReference type="PANTHER" id="PTHR11269:SF16">
    <property type="entry name" value="PERIOD CIRCADIAN PROTEIN"/>
    <property type="match status" value="1"/>
</dbReference>
<evidence type="ECO:0000256" key="1">
    <source>
        <dbReference type="ARBA" id="ARBA00004123"/>
    </source>
</evidence>
<feature type="region of interest" description="Disordered" evidence="9">
    <location>
        <begin position="649"/>
        <end position="718"/>
    </location>
</feature>
<keyword evidence="6" id="KW-0090">Biological rhythms</keyword>
<dbReference type="SMART" id="SM00086">
    <property type="entry name" value="PAC"/>
    <property type="match status" value="1"/>
</dbReference>
<dbReference type="GO" id="GO:0001222">
    <property type="term" value="F:transcription corepressor binding"/>
    <property type="evidence" value="ECO:0007669"/>
    <property type="project" value="TreeGrafter"/>
</dbReference>
<evidence type="ECO:0000313" key="11">
    <source>
        <dbReference type="EMBL" id="KDR13740.1"/>
    </source>
</evidence>
<keyword evidence="7" id="KW-0539">Nucleus</keyword>
<dbReference type="GO" id="GO:0043153">
    <property type="term" value="P:entrainment of circadian clock by photoperiod"/>
    <property type="evidence" value="ECO:0007669"/>
    <property type="project" value="TreeGrafter"/>
</dbReference>
<dbReference type="CDD" id="cd00130">
    <property type="entry name" value="PAS"/>
    <property type="match status" value="2"/>
</dbReference>
<feature type="compositionally biased region" description="Polar residues" evidence="9">
    <location>
        <begin position="660"/>
        <end position="670"/>
    </location>
</feature>
<accession>A0A067QUG3</accession>
<dbReference type="OrthoDB" id="7788983at2759"/>
<evidence type="ECO:0000256" key="6">
    <source>
        <dbReference type="ARBA" id="ARBA00023108"/>
    </source>
</evidence>
<evidence type="ECO:0000313" key="12">
    <source>
        <dbReference type="Proteomes" id="UP000027135"/>
    </source>
</evidence>
<dbReference type="InterPro" id="IPR050760">
    <property type="entry name" value="Period_circadian_regulator"/>
</dbReference>
<dbReference type="EMBL" id="KK852923">
    <property type="protein sequence ID" value="KDR13740.1"/>
    <property type="molecule type" value="Genomic_DNA"/>
</dbReference>
<feature type="compositionally biased region" description="Low complexity" evidence="9">
    <location>
        <begin position="12"/>
        <end position="27"/>
    </location>
</feature>
<dbReference type="STRING" id="136037.A0A067QUG3"/>
<evidence type="ECO:0000256" key="7">
    <source>
        <dbReference type="ARBA" id="ARBA00023242"/>
    </source>
</evidence>
<evidence type="ECO:0000256" key="8">
    <source>
        <dbReference type="ARBA" id="ARBA00040849"/>
    </source>
</evidence>
<name>A0A067QUG3_ZOONE</name>
<evidence type="ECO:0000256" key="5">
    <source>
        <dbReference type="ARBA" id="ARBA00022737"/>
    </source>
</evidence>
<feature type="region of interest" description="Disordered" evidence="9">
    <location>
        <begin position="733"/>
        <end position="752"/>
    </location>
</feature>
<feature type="compositionally biased region" description="Low complexity" evidence="9">
    <location>
        <begin position="37"/>
        <end position="52"/>
    </location>
</feature>
<dbReference type="GO" id="GO:0032922">
    <property type="term" value="P:circadian regulation of gene expression"/>
    <property type="evidence" value="ECO:0007669"/>
    <property type="project" value="TreeGrafter"/>
</dbReference>
<feature type="compositionally biased region" description="Basic and acidic residues" evidence="9">
    <location>
        <begin position="1020"/>
        <end position="1030"/>
    </location>
</feature>
<dbReference type="GO" id="GO:0000122">
    <property type="term" value="P:negative regulation of transcription by RNA polymerase II"/>
    <property type="evidence" value="ECO:0007669"/>
    <property type="project" value="TreeGrafter"/>
</dbReference>
<keyword evidence="12" id="KW-1185">Reference proteome</keyword>
<dbReference type="PROSITE" id="PS50112">
    <property type="entry name" value="PAS"/>
    <property type="match status" value="2"/>
</dbReference>
<dbReference type="GO" id="GO:0005737">
    <property type="term" value="C:cytoplasm"/>
    <property type="evidence" value="ECO:0007669"/>
    <property type="project" value="UniProtKB-SubCell"/>
</dbReference>
<dbReference type="Pfam" id="PF08447">
    <property type="entry name" value="PAS_3"/>
    <property type="match status" value="1"/>
</dbReference>
<dbReference type="InParanoid" id="A0A067QUG3"/>
<dbReference type="Pfam" id="PF12114">
    <property type="entry name" value="Period_C"/>
    <property type="match status" value="1"/>
</dbReference>
<dbReference type="CDD" id="cd22541">
    <property type="entry name" value="SP5_N"/>
    <property type="match status" value="1"/>
</dbReference>
<feature type="region of interest" description="Disordered" evidence="9">
    <location>
        <begin position="1019"/>
        <end position="1044"/>
    </location>
</feature>
<feature type="compositionally biased region" description="Polar residues" evidence="9">
    <location>
        <begin position="60"/>
        <end position="70"/>
    </location>
</feature>
<feature type="compositionally biased region" description="Low complexity" evidence="9">
    <location>
        <begin position="688"/>
        <end position="697"/>
    </location>
</feature>
<dbReference type="Gene3D" id="1.20.5.770">
    <property type="entry name" value="Single helix bin"/>
    <property type="match status" value="1"/>
</dbReference>
<dbReference type="GO" id="GO:0005634">
    <property type="term" value="C:nucleus"/>
    <property type="evidence" value="ECO:0007669"/>
    <property type="project" value="UniProtKB-SubCell"/>
</dbReference>
<proteinExistence type="predicted"/>
<reference evidence="11 12" key="1">
    <citation type="journal article" date="2014" name="Nat. Commun.">
        <title>Molecular traces of alternative social organization in a termite genome.</title>
        <authorList>
            <person name="Terrapon N."/>
            <person name="Li C."/>
            <person name="Robertson H.M."/>
            <person name="Ji L."/>
            <person name="Meng X."/>
            <person name="Booth W."/>
            <person name="Chen Z."/>
            <person name="Childers C.P."/>
            <person name="Glastad K.M."/>
            <person name="Gokhale K."/>
            <person name="Gowin J."/>
            <person name="Gronenberg W."/>
            <person name="Hermansen R.A."/>
            <person name="Hu H."/>
            <person name="Hunt B.G."/>
            <person name="Huylmans A.K."/>
            <person name="Khalil S.M."/>
            <person name="Mitchell R.D."/>
            <person name="Munoz-Torres M.C."/>
            <person name="Mustard J.A."/>
            <person name="Pan H."/>
            <person name="Reese J.T."/>
            <person name="Scharf M.E."/>
            <person name="Sun F."/>
            <person name="Vogel H."/>
            <person name="Xiao J."/>
            <person name="Yang W."/>
            <person name="Yang Z."/>
            <person name="Yang Z."/>
            <person name="Zhou J."/>
            <person name="Zhu J."/>
            <person name="Brent C.S."/>
            <person name="Elsik C.G."/>
            <person name="Goodisman M.A."/>
            <person name="Liberles D.A."/>
            <person name="Roe R.M."/>
            <person name="Vargo E.L."/>
            <person name="Vilcinskas A."/>
            <person name="Wang J."/>
            <person name="Bornberg-Bauer E."/>
            <person name="Korb J."/>
            <person name="Zhang G."/>
            <person name="Liebig J."/>
        </authorList>
    </citation>
    <scope>NUCLEOTIDE SEQUENCE [LARGE SCALE GENOMIC DNA]</scope>
    <source>
        <tissue evidence="11">Whole organism</tissue>
    </source>
</reference>
<dbReference type="InterPro" id="IPR013655">
    <property type="entry name" value="PAS_fold_3"/>
</dbReference>
<evidence type="ECO:0000256" key="3">
    <source>
        <dbReference type="ARBA" id="ARBA00022490"/>
    </source>
</evidence>
<dbReference type="SUPFAM" id="SSF55785">
    <property type="entry name" value="PYP-like sensor domain (PAS domain)"/>
    <property type="match status" value="2"/>
</dbReference>
<protein>
    <recommendedName>
        <fullName evidence="8">Period circadian protein</fullName>
    </recommendedName>
</protein>
<dbReference type="AlphaFoldDB" id="A0A067QUG3"/>
<evidence type="ECO:0000259" key="10">
    <source>
        <dbReference type="PROSITE" id="PS50112"/>
    </source>
</evidence>
<dbReference type="InterPro" id="IPR022728">
    <property type="entry name" value="Period_circadian-like_C"/>
</dbReference>
<dbReference type="GO" id="GO:0000976">
    <property type="term" value="F:transcription cis-regulatory region binding"/>
    <property type="evidence" value="ECO:0007669"/>
    <property type="project" value="TreeGrafter"/>
</dbReference>
<dbReference type="SMART" id="SM00091">
    <property type="entry name" value="PAS"/>
    <property type="match status" value="2"/>
</dbReference>
<dbReference type="OMA" id="SYPSCTQ"/>
<evidence type="ECO:0000256" key="2">
    <source>
        <dbReference type="ARBA" id="ARBA00004496"/>
    </source>
</evidence>
<feature type="region of interest" description="Disordered" evidence="9">
    <location>
        <begin position="1198"/>
        <end position="1224"/>
    </location>
</feature>
<feature type="domain" description="PAS" evidence="10">
    <location>
        <begin position="401"/>
        <end position="448"/>
    </location>
</feature>
<feature type="compositionally biased region" description="Low complexity" evidence="9">
    <location>
        <begin position="1199"/>
        <end position="1214"/>
    </location>
</feature>
<keyword evidence="4" id="KW-0597">Phosphoprotein</keyword>
<dbReference type="Proteomes" id="UP000027135">
    <property type="component" value="Unassembled WGS sequence"/>
</dbReference>
<dbReference type="eggNOG" id="KOG3753">
    <property type="taxonomic scope" value="Eukaryota"/>
</dbReference>
<evidence type="ECO:0000256" key="4">
    <source>
        <dbReference type="ARBA" id="ARBA00022553"/>
    </source>
</evidence>
<keyword evidence="3" id="KW-0963">Cytoplasm</keyword>
<feature type="domain" description="PAS" evidence="10">
    <location>
        <begin position="234"/>
        <end position="282"/>
    </location>
</feature>
<keyword evidence="5" id="KW-0677">Repeat</keyword>
<dbReference type="FunCoup" id="A0A067QUG3">
    <property type="interactions" value="8"/>
</dbReference>
<organism evidence="11 12">
    <name type="scientific">Zootermopsis nevadensis</name>
    <name type="common">Dampwood termite</name>
    <dbReference type="NCBI Taxonomy" id="136037"/>
    <lineage>
        <taxon>Eukaryota</taxon>
        <taxon>Metazoa</taxon>
        <taxon>Ecdysozoa</taxon>
        <taxon>Arthropoda</taxon>
        <taxon>Hexapoda</taxon>
        <taxon>Insecta</taxon>
        <taxon>Pterygota</taxon>
        <taxon>Neoptera</taxon>
        <taxon>Polyneoptera</taxon>
        <taxon>Dictyoptera</taxon>
        <taxon>Blattodea</taxon>
        <taxon>Blattoidea</taxon>
        <taxon>Termitoidae</taxon>
        <taxon>Termopsidae</taxon>
        <taxon>Zootermopsis</taxon>
    </lineage>
</organism>
<dbReference type="FunFam" id="3.30.450.20:FF:000066">
    <property type="entry name" value="Period circadian protein"/>
    <property type="match status" value="1"/>
</dbReference>
<sequence>MEETVTHNTTISDSAYSKSSNSQSQRSICNRHMLFESSSGSSKSRHSISSGSSGYGGHTPSMQSSGNESFPQPLVTKCKEHKKKNLKSSSTAVVASAVSSVVSPLAEHENVVASHLSLAAAGATVPVPLAVAVETDIPGGGSERNSISSHAGVGLGAAGVVPATITGPSNETLQMALLTCVKKLQKPKDLPVEITEEIEAHHLSLPVEPEEKEEMIISSFEPESSAKNEGEFCVVVSMQDGMVVFTTPSITDVVGFPKDMWLGRSFIDFIHPKHRAAFTSHIASGVVTPLTHMHKKGASHPGKNSFYCCLRRYRGLRSSGSCVTEKEVSHLPFQLNMTFREFVAQNTPPDQEGNVDPEGLSGGCNNMFLVITAKLISSAYKYAGETCKSPKFVMCHLASCKLSYVDPESVPYLGYLPHDMLGKSVLEFYHPEDLPFLKEVYKILVKGHGSSFRSKPYRFRAQNGGYVLLETEWSTFVNPWSKKLEFLIGQHRVLKGPENADVFMSPNEEDTQQISEEVLKESKIIQEEIRSLLSETVRTAVQPENRHVTKRCRALATFMEGLMDDVYKPDLKVDLPEEHLSFSEHDSVMLGEISPHHDYCDSKSSTETPPSYNQLNYNDNIQRFFESKPKTTLSDESGDSKMEANRSLMGTEEEMKSGQAADSSPGSSNRKCCFPVNGSGTGSGSGHSSGSAGIGESTKSRRDTSATNTSQGSYKPPILTEALLYRHNEDMEKRMVQKHKEQRNKGSERENKQKKCVYERLLQEQCHGVKRSGSHSWEGELRKASKHPHVDVGKEFNPERGGGSVNHCLGIGKQHSSVRSVPRQYQGGTNVNLWPPFTVAPMQQTAPCSTRGMFTANTLPTRPQVANVVPVYYIPSIAQQAGLASAQIVPPQEHPGPPRMSPSGVMLPGQQPAFYPHQVPFMNAAATMFYQYPPVYGAPPVIYPPMTMLQPATALLQAPCPRPDIPAAVTCKQERKSSVVMADSGTMPSKFQRPASQATSVKAEPGSVLGSVASASVKRGMSESSKKEKSLYSVGGGQISPNISQDGEKIMRCEDDKRDTESIREAFSTTQDSDCSYSSFYSFLETDKSDASMNSSPEYASANPVNQAEEMVWKKLENVQPMNPRSTLKEPPWMEEVHETPDLVYRYQMKDQKLRNVLQADLQALENIHQPFLVNDQLNQLYLDMELEGLSTKLKIEEGSTSSSGSSGEDVQSSAPENECVFKGRKKQRNVEYGKLVMIFEENAPLPPPPCKE</sequence>
<dbReference type="Gene3D" id="3.30.450.20">
    <property type="entry name" value="PAS domain"/>
    <property type="match status" value="2"/>
</dbReference>
<dbReference type="InterPro" id="IPR000014">
    <property type="entry name" value="PAS"/>
</dbReference>
<dbReference type="InterPro" id="IPR001610">
    <property type="entry name" value="PAC"/>
</dbReference>
<feature type="compositionally biased region" description="Polar residues" evidence="9">
    <location>
        <begin position="1"/>
        <end position="11"/>
    </location>
</feature>
<feature type="region of interest" description="Disordered" evidence="9">
    <location>
        <begin position="1"/>
        <end position="73"/>
    </location>
</feature>
<comment type="subcellular location">
    <subcellularLocation>
        <location evidence="2">Cytoplasm</location>
    </subcellularLocation>
    <subcellularLocation>
        <location evidence="1">Nucleus</location>
    </subcellularLocation>
</comment>
<dbReference type="PANTHER" id="PTHR11269">
    <property type="entry name" value="PERIOD CIRCADIAN PROTEIN"/>
    <property type="match status" value="1"/>
</dbReference>